<dbReference type="InterPro" id="IPR004148">
    <property type="entry name" value="BAR_dom"/>
</dbReference>
<dbReference type="InterPro" id="IPR027267">
    <property type="entry name" value="AH/BAR_dom_sf"/>
</dbReference>
<protein>
    <submittedName>
        <fullName evidence="6">Uncharacterized protein</fullName>
    </submittedName>
</protein>
<dbReference type="PANTHER" id="PTHR14167:SF76">
    <property type="entry name" value="ENDOPHILIN B, ISOFORM A"/>
    <property type="match status" value="1"/>
</dbReference>
<dbReference type="GO" id="GO:0005737">
    <property type="term" value="C:cytoplasm"/>
    <property type="evidence" value="ECO:0007669"/>
    <property type="project" value="InterPro"/>
</dbReference>
<comment type="similarity">
    <text evidence="1">Belongs to the endophilin family.</text>
</comment>
<dbReference type="SUPFAM" id="SSF103657">
    <property type="entry name" value="BAR/IMD domain-like"/>
    <property type="match status" value="1"/>
</dbReference>
<dbReference type="GO" id="GO:0061024">
    <property type="term" value="P:membrane organization"/>
    <property type="evidence" value="ECO:0000318"/>
    <property type="project" value="GO_Central"/>
</dbReference>
<evidence type="ECO:0000256" key="1">
    <source>
        <dbReference type="ARBA" id="ARBA00006697"/>
    </source>
</evidence>
<dbReference type="Pfam" id="PF14604">
    <property type="entry name" value="SH3_9"/>
    <property type="match status" value="1"/>
</dbReference>
<reference evidence="6 7" key="1">
    <citation type="journal article" date="2008" name="Nature">
        <title>The Trichoplax genome and the nature of placozoans.</title>
        <authorList>
            <person name="Srivastava M."/>
            <person name="Begovic E."/>
            <person name="Chapman J."/>
            <person name="Putnam N.H."/>
            <person name="Hellsten U."/>
            <person name="Kawashima T."/>
            <person name="Kuo A."/>
            <person name="Mitros T."/>
            <person name="Salamov A."/>
            <person name="Carpenter M.L."/>
            <person name="Signorovitch A.Y."/>
            <person name="Moreno M.A."/>
            <person name="Kamm K."/>
            <person name="Grimwood J."/>
            <person name="Schmutz J."/>
            <person name="Shapiro H."/>
            <person name="Grigoriev I.V."/>
            <person name="Buss L.W."/>
            <person name="Schierwater B."/>
            <person name="Dellaporta S.L."/>
            <person name="Rokhsar D.S."/>
        </authorList>
    </citation>
    <scope>NUCLEOTIDE SEQUENCE [LARGE SCALE GENOMIC DNA]</scope>
    <source>
        <strain evidence="6 7">Grell-BS-1999</strain>
    </source>
</reference>
<feature type="domain" description="BAR" evidence="5">
    <location>
        <begin position="23"/>
        <end position="264"/>
    </location>
</feature>
<dbReference type="AlphaFoldDB" id="B3RPD7"/>
<gene>
    <name evidence="6" type="ORF">TRIADDRAFT_37214</name>
</gene>
<evidence type="ECO:0000313" key="6">
    <source>
        <dbReference type="EMBL" id="EDV27617.1"/>
    </source>
</evidence>
<evidence type="ECO:0000256" key="3">
    <source>
        <dbReference type="PROSITE-ProRule" id="PRU00192"/>
    </source>
</evidence>
<dbReference type="Proteomes" id="UP000009022">
    <property type="component" value="Unassembled WGS sequence"/>
</dbReference>
<dbReference type="Gene3D" id="1.20.1270.60">
    <property type="entry name" value="Arfaptin homology (AH) domain/BAR domain"/>
    <property type="match status" value="1"/>
</dbReference>
<dbReference type="PhylomeDB" id="B3RPD7"/>
<dbReference type="InterPro" id="IPR036028">
    <property type="entry name" value="SH3-like_dom_sf"/>
</dbReference>
<dbReference type="EMBL" id="DS985242">
    <property type="protein sequence ID" value="EDV27617.1"/>
    <property type="molecule type" value="Genomic_DNA"/>
</dbReference>
<dbReference type="STRING" id="10228.B3RPD7"/>
<dbReference type="GO" id="GO:0016020">
    <property type="term" value="C:membrane"/>
    <property type="evidence" value="ECO:0000318"/>
    <property type="project" value="GO_Central"/>
</dbReference>
<dbReference type="InterPro" id="IPR001452">
    <property type="entry name" value="SH3_domain"/>
</dbReference>
<dbReference type="eggNOG" id="KOG3725">
    <property type="taxonomic scope" value="Eukaryota"/>
</dbReference>
<dbReference type="PANTHER" id="PTHR14167">
    <property type="entry name" value="SH3 DOMAIN-CONTAINING"/>
    <property type="match status" value="1"/>
</dbReference>
<dbReference type="CDD" id="cd11802">
    <property type="entry name" value="SH3_Endophilin_B"/>
    <property type="match status" value="1"/>
</dbReference>
<organism evidence="6 7">
    <name type="scientific">Trichoplax adhaerens</name>
    <name type="common">Trichoplax reptans</name>
    <dbReference type="NCBI Taxonomy" id="10228"/>
    <lineage>
        <taxon>Eukaryota</taxon>
        <taxon>Metazoa</taxon>
        <taxon>Placozoa</taxon>
        <taxon>Uniplacotomia</taxon>
        <taxon>Trichoplacea</taxon>
        <taxon>Trichoplacidae</taxon>
        <taxon>Trichoplax</taxon>
    </lineage>
</organism>
<dbReference type="PROSITE" id="PS51021">
    <property type="entry name" value="BAR"/>
    <property type="match status" value="1"/>
</dbReference>
<dbReference type="CTD" id="6750666"/>
<dbReference type="GeneID" id="6750666"/>
<evidence type="ECO:0000256" key="2">
    <source>
        <dbReference type="ARBA" id="ARBA00022443"/>
    </source>
</evidence>
<dbReference type="SMART" id="SM00721">
    <property type="entry name" value="BAR"/>
    <property type="match status" value="1"/>
</dbReference>
<dbReference type="OrthoDB" id="14167at2759"/>
<dbReference type="RefSeq" id="XP_002109451.1">
    <property type="nucleotide sequence ID" value="XM_002109415.1"/>
</dbReference>
<evidence type="ECO:0000259" key="5">
    <source>
        <dbReference type="PROSITE" id="PS51021"/>
    </source>
</evidence>
<dbReference type="KEGG" id="tad:TRIADDRAFT_37214"/>
<dbReference type="InParanoid" id="B3RPD7"/>
<name>B3RPD7_TRIAD</name>
<dbReference type="PROSITE" id="PS50002">
    <property type="entry name" value="SH3"/>
    <property type="match status" value="1"/>
</dbReference>
<keyword evidence="2 3" id="KW-0728">SH3 domain</keyword>
<accession>B3RPD7</accession>
<dbReference type="SUPFAM" id="SSF50044">
    <property type="entry name" value="SH3-domain"/>
    <property type="match status" value="1"/>
</dbReference>
<keyword evidence="7" id="KW-1185">Reference proteome</keyword>
<dbReference type="OMA" id="DWIMAER"/>
<dbReference type="HOGENOM" id="CLU_043817_1_1_1"/>
<feature type="domain" description="SH3" evidence="4">
    <location>
        <begin position="290"/>
        <end position="350"/>
    </location>
</feature>
<dbReference type="CDD" id="cd07594">
    <property type="entry name" value="BAR_Endophilin_B"/>
    <property type="match status" value="1"/>
</dbReference>
<dbReference type="Gene3D" id="2.30.30.40">
    <property type="entry name" value="SH3 Domains"/>
    <property type="match status" value="1"/>
</dbReference>
<proteinExistence type="inferred from homology"/>
<evidence type="ECO:0000259" key="4">
    <source>
        <dbReference type="PROSITE" id="PS50002"/>
    </source>
</evidence>
<evidence type="ECO:0000313" key="7">
    <source>
        <dbReference type="Proteomes" id="UP000009022"/>
    </source>
</evidence>
<dbReference type="InterPro" id="IPR050384">
    <property type="entry name" value="Endophilin_SH3RF"/>
</dbReference>
<dbReference type="FunCoup" id="B3RPD7">
    <property type="interactions" value="2138"/>
</dbReference>
<dbReference type="SMART" id="SM00326">
    <property type="entry name" value="SH3"/>
    <property type="match status" value="1"/>
</dbReference>
<sequence>MESFQRFANDAATAFSRARQYTEEKIGHSEKTQYDPQFENLQRRADRTKVWTEKLCKQMENVLQPNPTVRMEEFFLEKLDKKKRPRLTNHEVLGQLMTSAGNDYGPNTALGGALIKVGNVQAKIGLSEREFVETSARKFIKPCKTYIENDCKSISKERKLLAVKRLDLDACKSKLKKAVSTEKAQAVIFVILQADNDLRAAQSEFDRQHEITKLMLDGVGSTHTNQLRSLGEFVEAQLKYYLTSYRELIELQKQLNSTDAFAPNATVGTNSTSRDDIANEEMSPLKPAVNVASRAKVLYDYDAANASELSLLADEIITVLAVPGMDEDWIMAERGNQRGKVPTTYIQILS</sequence>
<dbReference type="Pfam" id="PF03114">
    <property type="entry name" value="BAR"/>
    <property type="match status" value="1"/>
</dbReference>